<dbReference type="InterPro" id="IPR036188">
    <property type="entry name" value="FAD/NAD-bd_sf"/>
</dbReference>
<dbReference type="Gene3D" id="3.50.50.60">
    <property type="entry name" value="FAD/NAD(P)-binding domain"/>
    <property type="match status" value="2"/>
</dbReference>
<accession>A0A939EM17</accession>
<dbReference type="Pfam" id="PF01266">
    <property type="entry name" value="DAO"/>
    <property type="match status" value="1"/>
</dbReference>
<dbReference type="InterPro" id="IPR006076">
    <property type="entry name" value="FAD-dep_OxRdtase"/>
</dbReference>
<dbReference type="PANTHER" id="PTHR13847:SF289">
    <property type="entry name" value="GLYCINE OXIDASE"/>
    <property type="match status" value="1"/>
</dbReference>
<dbReference type="EMBL" id="JAFLNF010000002">
    <property type="protein sequence ID" value="MBO0344923.1"/>
    <property type="molecule type" value="Genomic_DNA"/>
</dbReference>
<dbReference type="GO" id="GO:0005737">
    <property type="term" value="C:cytoplasm"/>
    <property type="evidence" value="ECO:0007669"/>
    <property type="project" value="TreeGrafter"/>
</dbReference>
<evidence type="ECO:0000313" key="3">
    <source>
        <dbReference type="EMBL" id="MBO0344923.1"/>
    </source>
</evidence>
<evidence type="ECO:0000256" key="1">
    <source>
        <dbReference type="ARBA" id="ARBA00023002"/>
    </source>
</evidence>
<evidence type="ECO:0000259" key="2">
    <source>
        <dbReference type="Pfam" id="PF01266"/>
    </source>
</evidence>
<name>A0A939EM17_9HYPH</name>
<feature type="domain" description="FAD dependent oxidoreductase" evidence="2">
    <location>
        <begin position="5"/>
        <end position="395"/>
    </location>
</feature>
<dbReference type="GO" id="GO:0016491">
    <property type="term" value="F:oxidoreductase activity"/>
    <property type="evidence" value="ECO:0007669"/>
    <property type="project" value="UniProtKB-KW"/>
</dbReference>
<evidence type="ECO:0000313" key="4">
    <source>
        <dbReference type="Proteomes" id="UP000664779"/>
    </source>
</evidence>
<proteinExistence type="predicted"/>
<dbReference type="Gene3D" id="3.30.9.10">
    <property type="entry name" value="D-Amino Acid Oxidase, subunit A, domain 2"/>
    <property type="match status" value="1"/>
</dbReference>
<dbReference type="Proteomes" id="UP000664779">
    <property type="component" value="Unassembled WGS sequence"/>
</dbReference>
<dbReference type="AlphaFoldDB" id="A0A939EM17"/>
<dbReference type="RefSeq" id="WP_206939122.1">
    <property type="nucleotide sequence ID" value="NZ_JAFLNF010000002.1"/>
</dbReference>
<dbReference type="SUPFAM" id="SSF51905">
    <property type="entry name" value="FAD/NAD(P)-binding domain"/>
    <property type="match status" value="1"/>
</dbReference>
<organism evidence="3 4">
    <name type="scientific">Roseibium limicola</name>
    <dbReference type="NCBI Taxonomy" id="2816037"/>
    <lineage>
        <taxon>Bacteria</taxon>
        <taxon>Pseudomonadati</taxon>
        <taxon>Pseudomonadota</taxon>
        <taxon>Alphaproteobacteria</taxon>
        <taxon>Hyphomicrobiales</taxon>
        <taxon>Stappiaceae</taxon>
        <taxon>Roseibium</taxon>
    </lineage>
</organism>
<reference evidence="3" key="1">
    <citation type="submission" date="2021-03" db="EMBL/GenBank/DDBJ databases">
        <title>Roseibium sp. CAU 1637 isolated from Incheon.</title>
        <authorList>
            <person name="Kim W."/>
        </authorList>
    </citation>
    <scope>NUCLEOTIDE SEQUENCE</scope>
    <source>
        <strain evidence="3">CAU 1637</strain>
    </source>
</reference>
<keyword evidence="1" id="KW-0560">Oxidoreductase</keyword>
<protein>
    <submittedName>
        <fullName evidence="3">FAD-binding oxidoreductase</fullName>
    </submittedName>
</protein>
<dbReference type="PANTHER" id="PTHR13847">
    <property type="entry name" value="SARCOSINE DEHYDROGENASE-RELATED"/>
    <property type="match status" value="1"/>
</dbReference>
<comment type="caution">
    <text evidence="3">The sequence shown here is derived from an EMBL/GenBank/DDBJ whole genome shotgun (WGS) entry which is preliminary data.</text>
</comment>
<sequence>MAEVDVIVLGAGIVGVTTALNLRQHGASVALIDRAHPGDGTSGANAGIIAGNGFCPAQIPSGAAVWLDIALKQSCAFSFDVSTLLHLVPWIRSYLAHSGPQALQSYVRAMAPLRAQARAEHRRLARLANAERFYRKSGWLHLHRSEASLARAERERHYARIYGIDYQTLRGGEMHEVEPALRSDAFFGVYWPECDSISNPGGLTESLWREFIQGGGIYLNGDAGRLEQRRSRWILATPRTELRAPQVVAALGQATAAFAARFEESFPIALGRGYGRHFRPGSGVTLSRPVTDMDHGFTLTPMEQGIRLTTGIEIVGEDALANPQILHRARKRASDVFPLGQDLPLAGLMGSRDCLPDSLPVVGPSSKHRGLWYNFGYCGAGMALGPVCSRLIADRLAGAPPKRDADALLPLRFS</sequence>
<keyword evidence="4" id="KW-1185">Reference proteome</keyword>
<gene>
    <name evidence="3" type="ORF">J0X15_06825</name>
</gene>